<proteinExistence type="predicted"/>
<evidence type="ECO:0000256" key="3">
    <source>
        <dbReference type="ARBA" id="ARBA00023315"/>
    </source>
</evidence>
<dbReference type="CDD" id="cd07989">
    <property type="entry name" value="LPLAT_AGPAT-like"/>
    <property type="match status" value="1"/>
</dbReference>
<feature type="domain" description="Phospholipid/glycerol acyltransferase" evidence="5">
    <location>
        <begin position="79"/>
        <end position="193"/>
    </location>
</feature>
<dbReference type="PANTHER" id="PTHR10434">
    <property type="entry name" value="1-ACYL-SN-GLYCEROL-3-PHOSPHATE ACYLTRANSFERASE"/>
    <property type="match status" value="1"/>
</dbReference>
<evidence type="ECO:0000313" key="6">
    <source>
        <dbReference type="EMBL" id="MDJ1493250.1"/>
    </source>
</evidence>
<dbReference type="Proteomes" id="UP001228581">
    <property type="component" value="Unassembled WGS sequence"/>
</dbReference>
<keyword evidence="7" id="KW-1185">Reference proteome</keyword>
<feature type="transmembrane region" description="Helical" evidence="4">
    <location>
        <begin position="45"/>
        <end position="65"/>
    </location>
</feature>
<dbReference type="SUPFAM" id="SSF69593">
    <property type="entry name" value="Glycerol-3-phosphate (1)-acyltransferase"/>
    <property type="match status" value="1"/>
</dbReference>
<evidence type="ECO:0000259" key="5">
    <source>
        <dbReference type="SMART" id="SM00563"/>
    </source>
</evidence>
<gene>
    <name evidence="6" type="ORF">QNI19_09935</name>
</gene>
<keyword evidence="3 6" id="KW-0012">Acyltransferase</keyword>
<dbReference type="EMBL" id="JASJOT010000005">
    <property type="protein sequence ID" value="MDJ1493250.1"/>
    <property type="molecule type" value="Genomic_DNA"/>
</dbReference>
<comment type="pathway">
    <text evidence="1">Lipid metabolism.</text>
</comment>
<sequence length="265" mass="30174">MDFLKRAVLKIYLFWAVATFCIIMTLSLPLVVLPFVLGEKLGGRISYIFLKLWGYGFGLTSFIRFKTINRHKIDQSQPYIYVANHNSYLDSPAFVTAIPGQCRPLGKVEMKKIPVFGWLYPYVVVVVDRSSVASRIKSMNALKDKLRRGISVFIFPEGSMNTSDQPMLPFYDGAFRLAIETQTPVLPMVILNSRNLLPRIKFELRPGTITTVFLEPVPVEGLTMKDVAVLKERVYSQMKEALDYYNAYGAEEEDNIFLEPKTSFG</sequence>
<dbReference type="GO" id="GO:0016746">
    <property type="term" value="F:acyltransferase activity"/>
    <property type="evidence" value="ECO:0007669"/>
    <property type="project" value="UniProtKB-KW"/>
</dbReference>
<dbReference type="PANTHER" id="PTHR10434:SF66">
    <property type="entry name" value="PHOSPHOLIPID_GLYCEROL ACYLTRANSFERASE DOMAIN-CONTAINING PROTEIN"/>
    <property type="match status" value="1"/>
</dbReference>
<keyword evidence="4" id="KW-0812">Transmembrane</keyword>
<evidence type="ECO:0000313" key="7">
    <source>
        <dbReference type="Proteomes" id="UP001228581"/>
    </source>
</evidence>
<comment type="caution">
    <text evidence="6">The sequence shown here is derived from an EMBL/GenBank/DDBJ whole genome shotgun (WGS) entry which is preliminary data.</text>
</comment>
<evidence type="ECO:0000256" key="4">
    <source>
        <dbReference type="SAM" id="Phobius"/>
    </source>
</evidence>
<organism evidence="6 7">
    <name type="scientific">Xanthocytophaga flava</name>
    <dbReference type="NCBI Taxonomy" id="3048013"/>
    <lineage>
        <taxon>Bacteria</taxon>
        <taxon>Pseudomonadati</taxon>
        <taxon>Bacteroidota</taxon>
        <taxon>Cytophagia</taxon>
        <taxon>Cytophagales</taxon>
        <taxon>Rhodocytophagaceae</taxon>
        <taxon>Xanthocytophaga</taxon>
    </lineage>
</organism>
<name>A0ABT7CJS5_9BACT</name>
<evidence type="ECO:0000256" key="2">
    <source>
        <dbReference type="ARBA" id="ARBA00022679"/>
    </source>
</evidence>
<evidence type="ECO:0000256" key="1">
    <source>
        <dbReference type="ARBA" id="ARBA00005189"/>
    </source>
</evidence>
<accession>A0ABT7CJS5</accession>
<keyword evidence="2" id="KW-0808">Transferase</keyword>
<dbReference type="Pfam" id="PF01553">
    <property type="entry name" value="Acyltransferase"/>
    <property type="match status" value="1"/>
</dbReference>
<feature type="transmembrane region" description="Helical" evidence="4">
    <location>
        <begin position="12"/>
        <end position="33"/>
    </location>
</feature>
<keyword evidence="4" id="KW-0472">Membrane</keyword>
<protein>
    <submittedName>
        <fullName evidence="6">Lysophospholipid acyltransferase family protein</fullName>
    </submittedName>
</protein>
<keyword evidence="4" id="KW-1133">Transmembrane helix</keyword>
<reference evidence="6 7" key="1">
    <citation type="submission" date="2023-05" db="EMBL/GenBank/DDBJ databases">
        <authorList>
            <person name="Zhang X."/>
        </authorList>
    </citation>
    <scope>NUCLEOTIDE SEQUENCE [LARGE SCALE GENOMIC DNA]</scope>
    <source>
        <strain evidence="6 7">DM2B3-1</strain>
    </source>
</reference>
<dbReference type="InterPro" id="IPR002123">
    <property type="entry name" value="Plipid/glycerol_acylTrfase"/>
</dbReference>
<dbReference type="RefSeq" id="WP_313995321.1">
    <property type="nucleotide sequence ID" value="NZ_JASJOT010000005.1"/>
</dbReference>
<dbReference type="SMART" id="SM00563">
    <property type="entry name" value="PlsC"/>
    <property type="match status" value="1"/>
</dbReference>